<evidence type="ECO:0000256" key="7">
    <source>
        <dbReference type="PIRSR" id="PIRSR601765-1"/>
    </source>
</evidence>
<dbReference type="InterPro" id="IPR036874">
    <property type="entry name" value="Carbonic_anhydrase_sf"/>
</dbReference>
<sequence>MDKAKALPSYLLQRYQGWKATGYAENQTWYRRLAAEGQRPRAMVISCCDSRVHVTSIFGADQGEFFIHRNIANLVPPYEPDGKQHGTSAAVEYAVNALKVAHLIVLGHSSCGGVAGCIEMCKGNAPELENQDSFVGRWMDLLRPKYETVEKVEDPAEQQLLLERQAVLTSLENLMTFPWIKEKVEDGTLSLHGLWTDIGEGSLEYYDAKAQKFEPV</sequence>
<comment type="similarity">
    <text evidence="1 8">Belongs to the beta-class carbonic anhydrase family.</text>
</comment>
<evidence type="ECO:0000313" key="9">
    <source>
        <dbReference type="EMBL" id="WCE70577.1"/>
    </source>
</evidence>
<feature type="binding site" evidence="7">
    <location>
        <position position="49"/>
    </location>
    <ligand>
        <name>Zn(2+)</name>
        <dbReference type="ChEBI" id="CHEBI:29105"/>
    </ligand>
</feature>
<dbReference type="GO" id="GO:0004089">
    <property type="term" value="F:carbonate dehydratase activity"/>
    <property type="evidence" value="ECO:0007669"/>
    <property type="project" value="UniProtKB-UniRule"/>
</dbReference>
<dbReference type="GO" id="GO:0008270">
    <property type="term" value="F:zinc ion binding"/>
    <property type="evidence" value="ECO:0007669"/>
    <property type="project" value="UniProtKB-UniRule"/>
</dbReference>
<reference evidence="9" key="1">
    <citation type="submission" date="2023-01" db="EMBL/GenBank/DDBJ databases">
        <title>Comparative genomic analysis of cold water coral derived Sulfitobacter faviae: insights into their metabolism and habitat adaptation.</title>
        <authorList>
            <person name="Guo Y."/>
            <person name="Lin S."/>
            <person name="Huang Z."/>
            <person name="Tang K."/>
            <person name="Wang X."/>
        </authorList>
    </citation>
    <scope>NUCLEOTIDE SEQUENCE</scope>
    <source>
        <strain evidence="9">SCSIO W_1865</strain>
    </source>
</reference>
<protein>
    <recommendedName>
        <fullName evidence="2 8">Carbonic anhydrase</fullName>
        <ecNumber evidence="2 8">4.2.1.1</ecNumber>
    </recommendedName>
    <alternativeName>
        <fullName evidence="8">Carbonate dehydratase</fullName>
    </alternativeName>
</protein>
<comment type="catalytic activity">
    <reaction evidence="6 8">
        <text>hydrogencarbonate + H(+) = CO2 + H2O</text>
        <dbReference type="Rhea" id="RHEA:10748"/>
        <dbReference type="ChEBI" id="CHEBI:15377"/>
        <dbReference type="ChEBI" id="CHEBI:15378"/>
        <dbReference type="ChEBI" id="CHEBI:16526"/>
        <dbReference type="ChEBI" id="CHEBI:17544"/>
        <dbReference type="EC" id="4.2.1.1"/>
    </reaction>
</comment>
<accession>A0AAX3LPE1</accession>
<keyword evidence="4 7" id="KW-0862">Zinc</keyword>
<evidence type="ECO:0000256" key="4">
    <source>
        <dbReference type="ARBA" id="ARBA00022833"/>
    </source>
</evidence>
<dbReference type="PANTHER" id="PTHR11002:SF76">
    <property type="entry name" value="CARBONIC ANHYDRASE"/>
    <property type="match status" value="1"/>
</dbReference>
<evidence type="ECO:0000256" key="6">
    <source>
        <dbReference type="ARBA" id="ARBA00048348"/>
    </source>
</evidence>
<name>A0AAX3LPE1_9RHOB</name>
<dbReference type="SMART" id="SM00947">
    <property type="entry name" value="Pro_CA"/>
    <property type="match status" value="1"/>
</dbReference>
<dbReference type="AlphaFoldDB" id="A0AAX3LPE1"/>
<dbReference type="EMBL" id="CP116423">
    <property type="protein sequence ID" value="WCE70577.1"/>
    <property type="molecule type" value="Genomic_DNA"/>
</dbReference>
<feature type="binding site" evidence="7">
    <location>
        <position position="108"/>
    </location>
    <ligand>
        <name>Zn(2+)</name>
        <dbReference type="ChEBI" id="CHEBI:29105"/>
    </ligand>
</feature>
<comment type="function">
    <text evidence="8">Reversible hydration of carbon dioxide.</text>
</comment>
<dbReference type="Pfam" id="PF00484">
    <property type="entry name" value="Pro_CA"/>
    <property type="match status" value="1"/>
</dbReference>
<evidence type="ECO:0000256" key="2">
    <source>
        <dbReference type="ARBA" id="ARBA00012925"/>
    </source>
</evidence>
<organism evidence="9 10">
    <name type="scientific">Sulfitobacter faviae</name>
    <dbReference type="NCBI Taxonomy" id="1775881"/>
    <lineage>
        <taxon>Bacteria</taxon>
        <taxon>Pseudomonadati</taxon>
        <taxon>Pseudomonadota</taxon>
        <taxon>Alphaproteobacteria</taxon>
        <taxon>Rhodobacterales</taxon>
        <taxon>Roseobacteraceae</taxon>
        <taxon>Sulfitobacter</taxon>
    </lineage>
</organism>
<evidence type="ECO:0000256" key="1">
    <source>
        <dbReference type="ARBA" id="ARBA00006217"/>
    </source>
</evidence>
<dbReference type="PANTHER" id="PTHR11002">
    <property type="entry name" value="CARBONIC ANHYDRASE"/>
    <property type="match status" value="1"/>
</dbReference>
<comment type="cofactor">
    <cofactor evidence="7">
        <name>Zn(2+)</name>
        <dbReference type="ChEBI" id="CHEBI:29105"/>
    </cofactor>
    <text evidence="7">Binds 1 zinc ion per subunit.</text>
</comment>
<gene>
    <name evidence="9" type="ORF">PL336_01630</name>
</gene>
<dbReference type="InterPro" id="IPR045066">
    <property type="entry name" value="Beta_CA_cladeB"/>
</dbReference>
<evidence type="ECO:0000256" key="5">
    <source>
        <dbReference type="ARBA" id="ARBA00023239"/>
    </source>
</evidence>
<evidence type="ECO:0000256" key="3">
    <source>
        <dbReference type="ARBA" id="ARBA00022723"/>
    </source>
</evidence>
<dbReference type="PROSITE" id="PS00705">
    <property type="entry name" value="PROK_CO2_ANHYDRASE_2"/>
    <property type="match status" value="1"/>
</dbReference>
<evidence type="ECO:0000313" key="10">
    <source>
        <dbReference type="Proteomes" id="UP001210770"/>
    </source>
</evidence>
<dbReference type="Gene3D" id="3.40.1050.10">
    <property type="entry name" value="Carbonic anhydrase"/>
    <property type="match status" value="1"/>
</dbReference>
<dbReference type="EC" id="4.2.1.1" evidence="2 8"/>
<dbReference type="CDD" id="cd00884">
    <property type="entry name" value="beta_CA_cladeB"/>
    <property type="match status" value="1"/>
</dbReference>
<dbReference type="InterPro" id="IPR015892">
    <property type="entry name" value="Carbonic_anhydrase_CS"/>
</dbReference>
<dbReference type="Proteomes" id="UP001210770">
    <property type="component" value="Chromosome"/>
</dbReference>
<feature type="binding site" evidence="7">
    <location>
        <position position="47"/>
    </location>
    <ligand>
        <name>Zn(2+)</name>
        <dbReference type="ChEBI" id="CHEBI:29105"/>
    </ligand>
</feature>
<dbReference type="RefSeq" id="WP_209218489.1">
    <property type="nucleotide sequence ID" value="NZ_CP116419.1"/>
</dbReference>
<dbReference type="InterPro" id="IPR001765">
    <property type="entry name" value="Carbonic_anhydrase"/>
</dbReference>
<proteinExistence type="inferred from homology"/>
<dbReference type="GO" id="GO:0015976">
    <property type="term" value="P:carbon utilization"/>
    <property type="evidence" value="ECO:0007669"/>
    <property type="project" value="InterPro"/>
</dbReference>
<evidence type="ECO:0000256" key="8">
    <source>
        <dbReference type="RuleBase" id="RU003956"/>
    </source>
</evidence>
<feature type="binding site" evidence="7">
    <location>
        <position position="111"/>
    </location>
    <ligand>
        <name>Zn(2+)</name>
        <dbReference type="ChEBI" id="CHEBI:29105"/>
    </ligand>
</feature>
<keyword evidence="5 8" id="KW-0456">Lyase</keyword>
<keyword evidence="3 7" id="KW-0479">Metal-binding</keyword>
<dbReference type="SUPFAM" id="SSF53056">
    <property type="entry name" value="beta-carbonic anhydrase, cab"/>
    <property type="match status" value="1"/>
</dbReference>